<evidence type="ECO:0008006" key="4">
    <source>
        <dbReference type="Google" id="ProtNLM"/>
    </source>
</evidence>
<reference evidence="2 3" key="1">
    <citation type="submission" date="2019-12" db="EMBL/GenBank/DDBJ databases">
        <authorList>
            <person name="Kun Z."/>
        </authorList>
    </citation>
    <scope>NUCLEOTIDE SEQUENCE [LARGE SCALE GENOMIC DNA]</scope>
    <source>
        <strain evidence="2 3">YIM 123512</strain>
    </source>
</reference>
<feature type="chain" id="PRO_5026965053" description="Metallo-peptidase family M12B Reprolysin-like" evidence="1">
    <location>
        <begin position="28"/>
        <end position="554"/>
    </location>
</feature>
<keyword evidence="3" id="KW-1185">Reference proteome</keyword>
<comment type="caution">
    <text evidence="2">The sequence shown here is derived from an EMBL/GenBank/DDBJ whole genome shotgun (WGS) entry which is preliminary data.</text>
</comment>
<accession>A0A6L7F3M6</accession>
<protein>
    <recommendedName>
        <fullName evidence="4">Metallo-peptidase family M12B Reprolysin-like</fullName>
    </recommendedName>
</protein>
<evidence type="ECO:0000313" key="2">
    <source>
        <dbReference type="EMBL" id="MXG91840.1"/>
    </source>
</evidence>
<name>A0A6L7F3M6_9ACTN</name>
<organism evidence="2 3">
    <name type="scientific">Nocardioides flavescens</name>
    <dbReference type="NCBI Taxonomy" id="2691959"/>
    <lineage>
        <taxon>Bacteria</taxon>
        <taxon>Bacillati</taxon>
        <taxon>Actinomycetota</taxon>
        <taxon>Actinomycetes</taxon>
        <taxon>Propionibacteriales</taxon>
        <taxon>Nocardioidaceae</taxon>
        <taxon>Nocardioides</taxon>
    </lineage>
</organism>
<dbReference type="EMBL" id="WUEK01000015">
    <property type="protein sequence ID" value="MXG91840.1"/>
    <property type="molecule type" value="Genomic_DNA"/>
</dbReference>
<evidence type="ECO:0000256" key="1">
    <source>
        <dbReference type="SAM" id="SignalP"/>
    </source>
</evidence>
<dbReference type="SUPFAM" id="SSF55486">
    <property type="entry name" value="Metalloproteases ('zincins'), catalytic domain"/>
    <property type="match status" value="1"/>
</dbReference>
<gene>
    <name evidence="2" type="ORF">GRQ65_20045</name>
</gene>
<dbReference type="RefSeq" id="WP_160879773.1">
    <property type="nucleotide sequence ID" value="NZ_WUEK01000015.1"/>
</dbReference>
<dbReference type="Proteomes" id="UP000473325">
    <property type="component" value="Unassembled WGS sequence"/>
</dbReference>
<dbReference type="AlphaFoldDB" id="A0A6L7F3M6"/>
<feature type="signal peptide" evidence="1">
    <location>
        <begin position="1"/>
        <end position="27"/>
    </location>
</feature>
<sequence length="554" mass="58173">MGRLVRSWVATLTVVLTAQILTPVATADPGATAHRVYVAVITDHGEFPMSAGEMDLAIDAALQDVAEDLPNVFSSFTRVETRYVDSPATPTGGAMCGLWAPDALITETAPPGTEEAMEAEGRALFGLPPRSPGAHVVYVLPPRCAANAIGFAMLGADVHAGGFVVVSAGWAAGLRGVLVHELGHNFSLLHADATCVYQGASCGVIEYADCYAPVGGNFGSVFSTAERVILGAVQPGEVQTVDAGGGAFEAQIRLAPRSAPSGLRGIAVTDPSSGEVTYLDYRSGTGLDADAEYLGVSFCPTGVTATRIRGRGTLLLRRDGPNGSTGAAVAGETIQIGAYASATVLGADGDGGALVAVRVAPLPPFDRLPRVGVEHLNGRWVRAELTGRFSPDPDGPLRYTWYVEDATGSHPLTSASPSGPGDATRVPPGATRVWVEVAAEKRGRLRGVVTSRPVSMTEGAGLQVRLSGKAQVGRTLSVRVPRGLEGPVRYRWFADRRRIDGADRRRLRLTPDLVGTRIQAVVITGRGADRERTVCRAKGRVEARGRGGKRWYPR</sequence>
<keyword evidence="1" id="KW-0732">Signal</keyword>
<evidence type="ECO:0000313" key="3">
    <source>
        <dbReference type="Proteomes" id="UP000473325"/>
    </source>
</evidence>
<proteinExistence type="predicted"/>
<dbReference type="Gene3D" id="2.60.40.2700">
    <property type="match status" value="1"/>
</dbReference>